<dbReference type="GO" id="GO:0006310">
    <property type="term" value="P:DNA recombination"/>
    <property type="evidence" value="ECO:0007669"/>
    <property type="project" value="UniProtKB-KW"/>
</dbReference>
<feature type="domain" description="Probable transposase IS891/IS1136/IS1341" evidence="6">
    <location>
        <begin position="2"/>
        <end position="64"/>
    </location>
</feature>
<dbReference type="GO" id="GO:0032196">
    <property type="term" value="P:transposition"/>
    <property type="evidence" value="ECO:0007669"/>
    <property type="project" value="UniProtKB-KW"/>
</dbReference>
<dbReference type="InterPro" id="IPR010095">
    <property type="entry name" value="Cas12f1-like_TNB"/>
</dbReference>
<dbReference type="NCBIfam" id="NF040570">
    <property type="entry name" value="guided_TnpB"/>
    <property type="match status" value="1"/>
</dbReference>
<reference evidence="9" key="1">
    <citation type="submission" date="2018-02" db="EMBL/GenBank/DDBJ databases">
        <authorList>
            <person name="Hausmann B."/>
        </authorList>
    </citation>
    <scope>NUCLEOTIDE SEQUENCE [LARGE SCALE GENOMIC DNA]</scope>
    <source>
        <strain evidence="9">Peat soil MAG SbF1</strain>
    </source>
</reference>
<evidence type="ECO:0000256" key="4">
    <source>
        <dbReference type="ARBA" id="ARBA00023125"/>
    </source>
</evidence>
<evidence type="ECO:0000313" key="8">
    <source>
        <dbReference type="EMBL" id="SPF40042.1"/>
    </source>
</evidence>
<evidence type="ECO:0000259" key="7">
    <source>
        <dbReference type="Pfam" id="PF07282"/>
    </source>
</evidence>
<dbReference type="PANTHER" id="PTHR30405:SF25">
    <property type="entry name" value="RNA-GUIDED DNA ENDONUCLEASE INSQ-RELATED"/>
    <property type="match status" value="1"/>
</dbReference>
<comment type="similarity">
    <text evidence="1">In the C-terminal section; belongs to the transposase 35 family.</text>
</comment>
<name>A0A2U3KK60_9FIRM</name>
<accession>A0A2U3KK60</accession>
<evidence type="ECO:0000313" key="9">
    <source>
        <dbReference type="Proteomes" id="UP000238916"/>
    </source>
</evidence>
<dbReference type="Proteomes" id="UP000238916">
    <property type="component" value="Unassembled WGS sequence"/>
</dbReference>
<dbReference type="Pfam" id="PF01385">
    <property type="entry name" value="OrfB_IS605"/>
    <property type="match status" value="1"/>
</dbReference>
<evidence type="ECO:0000256" key="2">
    <source>
        <dbReference type="ARBA" id="ARBA00011044"/>
    </source>
</evidence>
<protein>
    <submittedName>
        <fullName evidence="8">Transposase</fullName>
    </submittedName>
</protein>
<dbReference type="NCBIfam" id="TIGR01766">
    <property type="entry name" value="IS200/IS605 family accessory protein TnpB-like domain"/>
    <property type="match status" value="1"/>
</dbReference>
<evidence type="ECO:0000256" key="1">
    <source>
        <dbReference type="ARBA" id="ARBA00008761"/>
    </source>
</evidence>
<keyword evidence="5" id="KW-0233">DNA recombination</keyword>
<gene>
    <name evidence="8" type="ORF">SBF1_2120001</name>
</gene>
<sequence>MQQSLSRKTKGSNNRNKARIKLANHHEKIANCRHDFLQKLSTRLIQENDIICLEDLQTSNMIKNHKLVKSIADVGWSEFRSMLEYKANWYGRTISVICKTFPSSQNCSCCGYRNREVKNLNLREWECPNCGVRHDRDTNAANNILAEGLRLLA</sequence>
<evidence type="ECO:0000256" key="3">
    <source>
        <dbReference type="ARBA" id="ARBA00022578"/>
    </source>
</evidence>
<keyword evidence="4" id="KW-0238">DNA-binding</keyword>
<dbReference type="EMBL" id="OMOF01000127">
    <property type="protein sequence ID" value="SPF40042.1"/>
    <property type="molecule type" value="Genomic_DNA"/>
</dbReference>
<dbReference type="GO" id="GO:0003677">
    <property type="term" value="F:DNA binding"/>
    <property type="evidence" value="ECO:0007669"/>
    <property type="project" value="UniProtKB-KW"/>
</dbReference>
<dbReference type="InterPro" id="IPR051399">
    <property type="entry name" value="RNA-guided_DNA_endo/Transpos"/>
</dbReference>
<dbReference type="PANTHER" id="PTHR30405">
    <property type="entry name" value="TRANSPOSASE"/>
    <property type="match status" value="1"/>
</dbReference>
<dbReference type="AlphaFoldDB" id="A0A2U3KK60"/>
<dbReference type="InterPro" id="IPR001959">
    <property type="entry name" value="Transposase"/>
</dbReference>
<keyword evidence="3" id="KW-0815">Transposition</keyword>
<feature type="domain" description="Cas12f1-like TNB" evidence="7">
    <location>
        <begin position="76"/>
        <end position="144"/>
    </location>
</feature>
<evidence type="ECO:0000256" key="5">
    <source>
        <dbReference type="ARBA" id="ARBA00023172"/>
    </source>
</evidence>
<organism evidence="8 9">
    <name type="scientific">Candidatus Desulfosporosinus infrequens</name>
    <dbReference type="NCBI Taxonomy" id="2043169"/>
    <lineage>
        <taxon>Bacteria</taxon>
        <taxon>Bacillati</taxon>
        <taxon>Bacillota</taxon>
        <taxon>Clostridia</taxon>
        <taxon>Eubacteriales</taxon>
        <taxon>Desulfitobacteriaceae</taxon>
        <taxon>Desulfosporosinus</taxon>
    </lineage>
</organism>
<dbReference type="Pfam" id="PF07282">
    <property type="entry name" value="Cas12f1-like_TNB"/>
    <property type="match status" value="1"/>
</dbReference>
<comment type="similarity">
    <text evidence="2">In the N-terminal section; belongs to the transposase 2 family.</text>
</comment>
<proteinExistence type="inferred from homology"/>
<evidence type="ECO:0000259" key="6">
    <source>
        <dbReference type="Pfam" id="PF01385"/>
    </source>
</evidence>